<keyword evidence="3" id="KW-1185">Reference proteome</keyword>
<dbReference type="Proteomes" id="UP000619293">
    <property type="component" value="Unassembled WGS sequence"/>
</dbReference>
<evidence type="ECO:0000313" key="3">
    <source>
        <dbReference type="Proteomes" id="UP000619293"/>
    </source>
</evidence>
<dbReference type="EMBL" id="BONG01000006">
    <property type="protein sequence ID" value="GIF87953.1"/>
    <property type="molecule type" value="Genomic_DNA"/>
</dbReference>
<protein>
    <submittedName>
        <fullName evidence="2">Uncharacterized protein</fullName>
    </submittedName>
</protein>
<feature type="transmembrane region" description="Helical" evidence="1">
    <location>
        <begin position="409"/>
        <end position="429"/>
    </location>
</feature>
<dbReference type="SUPFAM" id="SSF50939">
    <property type="entry name" value="Sialidases"/>
    <property type="match status" value="1"/>
</dbReference>
<feature type="transmembrane region" description="Helical" evidence="1">
    <location>
        <begin position="380"/>
        <end position="403"/>
    </location>
</feature>
<accession>A0A8J3JW42</accession>
<sequence>MDNGEQRDALRRALGWLGHPVSVAGLLLLLVNDHVLKAWQPGPVTGKLSDAAGMLMFPPLLAVLVALVAPRVPVRVLAPAALAVTGAGFAFAKATAYGASLAAQAWSAVFGPSVLRADPTDLLALPALGVCWWAWRRSLRRPAPGRGVARLVRGAVLVPVALLATVATSPADWPEMGVVGEVDGQAVLVVLDQNGQEYAVSDDDGRTWRPVEHPPSLTATSRNCAGDVCYRAVAGRLLVESSQDGGATWHTAWEVSGEQLDVLTDEYEYDGFFGVLGTPAGDLSARSLVVLERDGGHVVLVANGRDGLLRRDVDGSWTRLGTWWHGAMTPAPALAEVWRPAPADRALGAGFTAVGVLLLVLTAGAIAAAAGRRVTATVQLVLAGLVAAATTITCAVAAVAAGISLGSGSAVSALVCGGLAAAALGVLTARLRRAGRLSGRRIAAVLAVGAVAAAAAELSRSALLGDGIVLGRDGFAQYWAGLVVCLVALVAAGLGVAAGRARLPRGEPFVP</sequence>
<evidence type="ECO:0000313" key="2">
    <source>
        <dbReference type="EMBL" id="GIF87953.1"/>
    </source>
</evidence>
<feature type="transmembrane region" description="Helical" evidence="1">
    <location>
        <begin position="346"/>
        <end position="368"/>
    </location>
</feature>
<keyword evidence="1" id="KW-1133">Transmembrane helix</keyword>
<feature type="transmembrane region" description="Helical" evidence="1">
    <location>
        <begin position="51"/>
        <end position="69"/>
    </location>
</feature>
<comment type="caution">
    <text evidence="2">The sequence shown here is derived from an EMBL/GenBank/DDBJ whole genome shotgun (WGS) entry which is preliminary data.</text>
</comment>
<dbReference type="InterPro" id="IPR036278">
    <property type="entry name" value="Sialidase_sf"/>
</dbReference>
<gene>
    <name evidence="2" type="ORF">Cch02nite_13970</name>
</gene>
<organism evidence="2 3">
    <name type="scientific">Catellatospora chokoriensis</name>
    <dbReference type="NCBI Taxonomy" id="310353"/>
    <lineage>
        <taxon>Bacteria</taxon>
        <taxon>Bacillati</taxon>
        <taxon>Actinomycetota</taxon>
        <taxon>Actinomycetes</taxon>
        <taxon>Micromonosporales</taxon>
        <taxon>Micromonosporaceae</taxon>
        <taxon>Catellatospora</taxon>
    </lineage>
</organism>
<feature type="transmembrane region" description="Helical" evidence="1">
    <location>
        <begin position="12"/>
        <end position="31"/>
    </location>
</feature>
<name>A0A8J3JW42_9ACTN</name>
<reference evidence="2 3" key="1">
    <citation type="submission" date="2021-01" db="EMBL/GenBank/DDBJ databases">
        <title>Whole genome shotgun sequence of Catellatospora chokoriensis NBRC 107358.</title>
        <authorList>
            <person name="Komaki H."/>
            <person name="Tamura T."/>
        </authorList>
    </citation>
    <scope>NUCLEOTIDE SEQUENCE [LARGE SCALE GENOMIC DNA]</scope>
    <source>
        <strain evidence="2 3">NBRC 107358</strain>
    </source>
</reference>
<dbReference type="RefSeq" id="WP_191837716.1">
    <property type="nucleotide sequence ID" value="NZ_BAAALB010000010.1"/>
</dbReference>
<proteinExistence type="predicted"/>
<evidence type="ECO:0000256" key="1">
    <source>
        <dbReference type="SAM" id="Phobius"/>
    </source>
</evidence>
<keyword evidence="1" id="KW-0812">Transmembrane</keyword>
<dbReference type="AlphaFoldDB" id="A0A8J3JW42"/>
<feature type="transmembrane region" description="Helical" evidence="1">
    <location>
        <begin position="478"/>
        <end position="498"/>
    </location>
</feature>
<feature type="transmembrane region" description="Helical" evidence="1">
    <location>
        <begin position="76"/>
        <end position="99"/>
    </location>
</feature>
<keyword evidence="1" id="KW-0472">Membrane</keyword>
<feature type="transmembrane region" description="Helical" evidence="1">
    <location>
        <begin position="441"/>
        <end position="458"/>
    </location>
</feature>